<dbReference type="InterPro" id="IPR010583">
    <property type="entry name" value="MipA"/>
</dbReference>
<reference evidence="6 7" key="1">
    <citation type="submission" date="2019-02" db="EMBL/GenBank/DDBJ databases">
        <title>Investigation of anaerobic lignin degradation for improved lignocellulosic biofuels.</title>
        <authorList>
            <person name="Deangelis K."/>
        </authorList>
    </citation>
    <scope>NUCLEOTIDE SEQUENCE [LARGE SCALE GENOMIC DNA]</scope>
    <source>
        <strain evidence="6 7">159R</strain>
    </source>
</reference>
<comment type="similarity">
    <text evidence="2">Belongs to the MipA/OmpV family.</text>
</comment>
<dbReference type="PANTHER" id="PTHR38776:SF1">
    <property type="entry name" value="MLTA-INTERACTING PROTEIN-RELATED"/>
    <property type="match status" value="1"/>
</dbReference>
<dbReference type="Proteomes" id="UP000294555">
    <property type="component" value="Unassembled WGS sequence"/>
</dbReference>
<evidence type="ECO:0000313" key="6">
    <source>
        <dbReference type="EMBL" id="TCL04525.1"/>
    </source>
</evidence>
<dbReference type="AlphaFoldDB" id="A0A4R1NAS8"/>
<dbReference type="GO" id="GO:0009279">
    <property type="term" value="C:cell outer membrane"/>
    <property type="evidence" value="ECO:0007669"/>
    <property type="project" value="UniProtKB-SubCell"/>
</dbReference>
<keyword evidence="4" id="KW-0472">Membrane</keyword>
<keyword evidence="3" id="KW-0732">Signal</keyword>
<protein>
    <submittedName>
        <fullName evidence="6">Outer membrane protein</fullName>
    </submittedName>
</protein>
<keyword evidence="7" id="KW-1185">Reference proteome</keyword>
<dbReference type="PANTHER" id="PTHR38776">
    <property type="entry name" value="MLTA-INTERACTING PROTEIN-RELATED"/>
    <property type="match status" value="1"/>
</dbReference>
<comment type="caution">
    <text evidence="6">The sequence shown here is derived from an EMBL/GenBank/DDBJ whole genome shotgun (WGS) entry which is preliminary data.</text>
</comment>
<accession>A0A4R1NAS8</accession>
<proteinExistence type="inferred from homology"/>
<dbReference type="RefSeq" id="WP_132923310.1">
    <property type="nucleotide sequence ID" value="NZ_SJOI01000001.1"/>
</dbReference>
<comment type="subcellular location">
    <subcellularLocation>
        <location evidence="1">Cell outer membrane</location>
    </subcellularLocation>
</comment>
<sequence length="270" mass="29372">MTKFLSHRSWLPLLAASVLLYTGAIWAEGVNESAGEDFGFTLLSDAPDTTQWGLGAGLGYHQSPYSGYGSDFTPLPLIYFEDKWVRVLGTTVDAKVGKWGGLQLTLRGRYALGDGYKGSDAPILNDMQKRKGAFWFGPAAAWDMGFGTLSADFLTAGSKGQKADIEFGKSFAFGDFTIKPYLGAQWLSDKNVDYYYGVMPSEARPGRNQYNGKSTYNTSVGTSFGYSLTPNQSISLDVGVTRLGGGITDSPLVGKTYIPEAKFGYLYTFR</sequence>
<evidence type="ECO:0000256" key="3">
    <source>
        <dbReference type="ARBA" id="ARBA00022729"/>
    </source>
</evidence>
<name>A0A4R1NAS8_9GAMM</name>
<dbReference type="OrthoDB" id="8562138at2"/>
<evidence type="ECO:0000256" key="5">
    <source>
        <dbReference type="ARBA" id="ARBA00023237"/>
    </source>
</evidence>
<evidence type="ECO:0000256" key="2">
    <source>
        <dbReference type="ARBA" id="ARBA00005722"/>
    </source>
</evidence>
<gene>
    <name evidence="6" type="ORF">EZJ58_2649</name>
</gene>
<keyword evidence="5" id="KW-0998">Cell outer membrane</keyword>
<evidence type="ECO:0000256" key="1">
    <source>
        <dbReference type="ARBA" id="ARBA00004442"/>
    </source>
</evidence>
<dbReference type="Pfam" id="PF06629">
    <property type="entry name" value="MipA"/>
    <property type="match status" value="1"/>
</dbReference>
<organism evidence="6 7">
    <name type="scientific">Sodalis ligni</name>
    <dbReference type="NCBI Taxonomy" id="2697027"/>
    <lineage>
        <taxon>Bacteria</taxon>
        <taxon>Pseudomonadati</taxon>
        <taxon>Pseudomonadota</taxon>
        <taxon>Gammaproteobacteria</taxon>
        <taxon>Enterobacterales</taxon>
        <taxon>Bruguierivoracaceae</taxon>
        <taxon>Sodalis</taxon>
    </lineage>
</organism>
<dbReference type="EMBL" id="SJOI01000001">
    <property type="protein sequence ID" value="TCL04525.1"/>
    <property type="molecule type" value="Genomic_DNA"/>
</dbReference>
<evidence type="ECO:0000313" key="7">
    <source>
        <dbReference type="Proteomes" id="UP000294555"/>
    </source>
</evidence>
<evidence type="ECO:0000256" key="4">
    <source>
        <dbReference type="ARBA" id="ARBA00023136"/>
    </source>
</evidence>